<dbReference type="Pfam" id="PF11683">
    <property type="entry name" value="DUF3278"/>
    <property type="match status" value="1"/>
</dbReference>
<keyword evidence="1" id="KW-0812">Transmembrane</keyword>
<organism evidence="2 3">
    <name type="scientific">Leuconostoc litchii</name>
    <dbReference type="NCBI Taxonomy" id="1981069"/>
    <lineage>
        <taxon>Bacteria</taxon>
        <taxon>Bacillati</taxon>
        <taxon>Bacillota</taxon>
        <taxon>Bacilli</taxon>
        <taxon>Lactobacillales</taxon>
        <taxon>Lactobacillaceae</taxon>
        <taxon>Leuconostoc</taxon>
    </lineage>
</organism>
<dbReference type="RefSeq" id="WP_148604420.1">
    <property type="nucleotide sequence ID" value="NZ_BSUV01000001.1"/>
</dbReference>
<keyword evidence="1" id="KW-0472">Membrane</keyword>
<feature type="transmembrane region" description="Helical" evidence="1">
    <location>
        <begin position="68"/>
        <end position="89"/>
    </location>
</feature>
<dbReference type="AlphaFoldDB" id="A0A6P2CN52"/>
<protein>
    <submittedName>
        <fullName evidence="2">DUF3278 domain-containing protein</fullName>
    </submittedName>
</protein>
<feature type="transmembrane region" description="Helical" evidence="1">
    <location>
        <begin position="36"/>
        <end position="56"/>
    </location>
</feature>
<feature type="transmembrane region" description="Helical" evidence="1">
    <location>
        <begin position="113"/>
        <end position="135"/>
    </location>
</feature>
<comment type="caution">
    <text evidence="2">The sequence shown here is derived from an EMBL/GenBank/DDBJ whole genome shotgun (WGS) entry which is preliminary data.</text>
</comment>
<name>A0A6P2CN52_9LACO</name>
<evidence type="ECO:0000256" key="1">
    <source>
        <dbReference type="SAM" id="Phobius"/>
    </source>
</evidence>
<feature type="transmembrane region" description="Helical" evidence="1">
    <location>
        <begin position="147"/>
        <end position="165"/>
    </location>
</feature>
<reference evidence="2 3" key="1">
    <citation type="submission" date="2019-01" db="EMBL/GenBank/DDBJ databases">
        <title>Leuconostoc litchii sp. nov., a novel lactic acid bacterium isolated from lychee.</title>
        <authorList>
            <person name="Wang L.-T."/>
        </authorList>
    </citation>
    <scope>NUCLEOTIDE SEQUENCE [LARGE SCALE GENOMIC DNA]</scope>
    <source>
        <strain evidence="2 3">MB7</strain>
    </source>
</reference>
<dbReference type="OrthoDB" id="2142440at2"/>
<dbReference type="EMBL" id="SDGY01000001">
    <property type="protein sequence ID" value="TYC47014.1"/>
    <property type="molecule type" value="Genomic_DNA"/>
</dbReference>
<accession>A0A6P2CN52</accession>
<keyword evidence="3" id="KW-1185">Reference proteome</keyword>
<proteinExistence type="predicted"/>
<sequence length="174" mass="20513">MKTKETLATKLLKRFYGVQGVLDEYRRQELYKIGNTGFMVMFYYALISNFIVLFVFSLDNYKHTEDILMWYIGANMIFLICGICGYIIFTTKRKHLIENEVEVKDIKSQKKRLIYVSIRQGIMFGILTFIFNGIMSPHFSDLTSWRAIGAHIIESTFFGVAMYFFQRMNLKKVQ</sequence>
<evidence type="ECO:0000313" key="2">
    <source>
        <dbReference type="EMBL" id="TYC47014.1"/>
    </source>
</evidence>
<evidence type="ECO:0000313" key="3">
    <source>
        <dbReference type="Proteomes" id="UP000442244"/>
    </source>
</evidence>
<dbReference type="Proteomes" id="UP000442244">
    <property type="component" value="Unassembled WGS sequence"/>
</dbReference>
<gene>
    <name evidence="2" type="ORF">ESZ47_02435</name>
</gene>
<keyword evidence="1" id="KW-1133">Transmembrane helix</keyword>
<dbReference type="InterPro" id="IPR021697">
    <property type="entry name" value="DUF3278"/>
</dbReference>